<dbReference type="EMBL" id="BAAANT010000003">
    <property type="protein sequence ID" value="GAA2132980.1"/>
    <property type="molecule type" value="Genomic_DNA"/>
</dbReference>
<keyword evidence="3" id="KW-1185">Reference proteome</keyword>
<feature type="region of interest" description="Disordered" evidence="1">
    <location>
        <begin position="10"/>
        <end position="32"/>
    </location>
</feature>
<name>A0ABP5KNP3_9ACTN</name>
<organism evidence="2 3">
    <name type="scientific">Kitasatospora kazusensis</name>
    <dbReference type="NCBI Taxonomy" id="407974"/>
    <lineage>
        <taxon>Bacteria</taxon>
        <taxon>Bacillati</taxon>
        <taxon>Actinomycetota</taxon>
        <taxon>Actinomycetes</taxon>
        <taxon>Kitasatosporales</taxon>
        <taxon>Streptomycetaceae</taxon>
        <taxon>Kitasatospora</taxon>
    </lineage>
</organism>
<dbReference type="RefSeq" id="WP_344460845.1">
    <property type="nucleotide sequence ID" value="NZ_BAAANT010000003.1"/>
</dbReference>
<evidence type="ECO:0000313" key="2">
    <source>
        <dbReference type="EMBL" id="GAA2132980.1"/>
    </source>
</evidence>
<accession>A0ABP5KNP3</accession>
<evidence type="ECO:0000313" key="3">
    <source>
        <dbReference type="Proteomes" id="UP001422759"/>
    </source>
</evidence>
<dbReference type="Proteomes" id="UP001422759">
    <property type="component" value="Unassembled WGS sequence"/>
</dbReference>
<gene>
    <name evidence="2" type="ORF">GCM10009760_08610</name>
</gene>
<comment type="caution">
    <text evidence="2">The sequence shown here is derived from an EMBL/GenBank/DDBJ whole genome shotgun (WGS) entry which is preliminary data.</text>
</comment>
<protein>
    <submittedName>
        <fullName evidence="2">Uncharacterized protein</fullName>
    </submittedName>
</protein>
<evidence type="ECO:0000256" key="1">
    <source>
        <dbReference type="SAM" id="MobiDB-lite"/>
    </source>
</evidence>
<reference evidence="3" key="1">
    <citation type="journal article" date="2019" name="Int. J. Syst. Evol. Microbiol.">
        <title>The Global Catalogue of Microorganisms (GCM) 10K type strain sequencing project: providing services to taxonomists for standard genome sequencing and annotation.</title>
        <authorList>
            <consortium name="The Broad Institute Genomics Platform"/>
            <consortium name="The Broad Institute Genome Sequencing Center for Infectious Disease"/>
            <person name="Wu L."/>
            <person name="Ma J."/>
        </authorList>
    </citation>
    <scope>NUCLEOTIDE SEQUENCE [LARGE SCALE GENOMIC DNA]</scope>
    <source>
        <strain evidence="3">JCM 14560</strain>
    </source>
</reference>
<proteinExistence type="predicted"/>
<sequence length="68" mass="7292">MDTIDLVRQWKQPGARQGGTVDHPAGEISLGRPGGLARRAGLLAGHSALRNSHQFPTMTFTLSIPQES</sequence>